<keyword evidence="2" id="KW-0378">Hydrolase</keyword>
<reference evidence="2" key="1">
    <citation type="submission" date="2020-10" db="EMBL/GenBank/DDBJ databases">
        <authorList>
            <person name="Castelo-Branco R."/>
            <person name="Eusebio N."/>
            <person name="Adriana R."/>
            <person name="Vieira A."/>
            <person name="Brugerolle De Fraissinette N."/>
            <person name="Rezende De Castro R."/>
            <person name="Schneider M.P."/>
            <person name="Vasconcelos V."/>
            <person name="Leao P.N."/>
        </authorList>
    </citation>
    <scope>NUCLEOTIDE SEQUENCE</scope>
    <source>
        <strain evidence="2">LEGE 07157</strain>
    </source>
</reference>
<dbReference type="Pfam" id="PF00657">
    <property type="entry name" value="Lipase_GDSL"/>
    <property type="match status" value="1"/>
</dbReference>
<dbReference type="SUPFAM" id="SSF52266">
    <property type="entry name" value="SGNH hydrolase"/>
    <property type="match status" value="1"/>
</dbReference>
<keyword evidence="3" id="KW-1185">Reference proteome</keyword>
<dbReference type="EMBL" id="JADEWZ010000019">
    <property type="protein sequence ID" value="MBE9116975.1"/>
    <property type="molecule type" value="Genomic_DNA"/>
</dbReference>
<keyword evidence="1" id="KW-1133">Transmembrane helix</keyword>
<dbReference type="RefSeq" id="WP_194030067.1">
    <property type="nucleotide sequence ID" value="NZ_JADEWZ010000019.1"/>
</dbReference>
<keyword evidence="1" id="KW-0812">Transmembrane</keyword>
<accession>A0A8J7DXR5</accession>
<sequence>MVQFKPWQQNLLLVCFGIFSGLVVFEIALRLVNFSYPKFYIANDVRGRVHRPGAEGWWRSEGEAYIKINRDGLRDIDRQQTKPQNTFRIALLGDSFAAAFQVPQAKTFAAILENKLSQCPKFEGKNVEVINFGVSGYGTAQQLLTLRTSVWSYSPDLVLLTLLTGNDIRNNSKSLEPDKVRPFFVYEADRLVPDFSFRNDPMFQLNQSKEYLRLGHLIARVVDSIGTRKQIKEDLATQAKTLREPGMDEAIYLEPTTPEWQEAWQITEDLLKLIDREIQEKNAEFWVVTLSNSPQVHPNPAIRQQYRQRWGIQDLFYPDRRIKKIGDRAGFPVLNLAPLFQKYADRNRTFFHGFKNTALGIGHWNETGHALAGETMAKRLCAEFEPNAAQNAF</sequence>
<protein>
    <submittedName>
        <fullName evidence="2">SGNH/GDSL hydrolase family protein</fullName>
    </submittedName>
</protein>
<comment type="caution">
    <text evidence="2">The sequence shown here is derived from an EMBL/GenBank/DDBJ whole genome shotgun (WGS) entry which is preliminary data.</text>
</comment>
<evidence type="ECO:0000313" key="3">
    <source>
        <dbReference type="Proteomes" id="UP000654482"/>
    </source>
</evidence>
<dbReference type="GO" id="GO:0004622">
    <property type="term" value="F:phosphatidylcholine lysophospholipase activity"/>
    <property type="evidence" value="ECO:0007669"/>
    <property type="project" value="TreeGrafter"/>
</dbReference>
<name>A0A8J7DXR5_9CYAN</name>
<feature type="transmembrane region" description="Helical" evidence="1">
    <location>
        <begin position="12"/>
        <end position="32"/>
    </location>
</feature>
<evidence type="ECO:0000313" key="2">
    <source>
        <dbReference type="EMBL" id="MBE9116975.1"/>
    </source>
</evidence>
<dbReference type="Proteomes" id="UP000654482">
    <property type="component" value="Unassembled WGS sequence"/>
</dbReference>
<keyword evidence="1" id="KW-0472">Membrane</keyword>
<proteinExistence type="predicted"/>
<gene>
    <name evidence="2" type="ORF">IQ249_13800</name>
</gene>
<dbReference type="InterPro" id="IPR001087">
    <property type="entry name" value="GDSL"/>
</dbReference>
<dbReference type="InterPro" id="IPR051532">
    <property type="entry name" value="Ester_Hydrolysis_Enzymes"/>
</dbReference>
<dbReference type="PANTHER" id="PTHR30383">
    <property type="entry name" value="THIOESTERASE 1/PROTEASE 1/LYSOPHOSPHOLIPASE L1"/>
    <property type="match status" value="1"/>
</dbReference>
<organism evidence="2 3">
    <name type="scientific">Lusitaniella coriacea LEGE 07157</name>
    <dbReference type="NCBI Taxonomy" id="945747"/>
    <lineage>
        <taxon>Bacteria</taxon>
        <taxon>Bacillati</taxon>
        <taxon>Cyanobacteriota</taxon>
        <taxon>Cyanophyceae</taxon>
        <taxon>Spirulinales</taxon>
        <taxon>Lusitaniellaceae</taxon>
        <taxon>Lusitaniella</taxon>
    </lineage>
</organism>
<dbReference type="PANTHER" id="PTHR30383:SF5">
    <property type="entry name" value="SGNH HYDROLASE-TYPE ESTERASE DOMAIN-CONTAINING PROTEIN"/>
    <property type="match status" value="1"/>
</dbReference>
<evidence type="ECO:0000256" key="1">
    <source>
        <dbReference type="SAM" id="Phobius"/>
    </source>
</evidence>
<dbReference type="InterPro" id="IPR036514">
    <property type="entry name" value="SGNH_hydro_sf"/>
</dbReference>
<dbReference type="AlphaFoldDB" id="A0A8J7DXR5"/>
<dbReference type="Gene3D" id="3.40.50.1110">
    <property type="entry name" value="SGNH hydrolase"/>
    <property type="match status" value="1"/>
</dbReference>